<evidence type="ECO:0000313" key="2">
    <source>
        <dbReference type="Proteomes" id="UP000315689"/>
    </source>
</evidence>
<name>A0A554LHN9_9BACT</name>
<organism evidence="1 2">
    <name type="scientific">Candidatus Berkelbacteria bacterium Licking1014_7</name>
    <dbReference type="NCBI Taxonomy" id="2017147"/>
    <lineage>
        <taxon>Bacteria</taxon>
        <taxon>Candidatus Berkelbacteria</taxon>
    </lineage>
</organism>
<dbReference type="AlphaFoldDB" id="A0A554LHN9"/>
<dbReference type="EMBL" id="VMGK01000031">
    <property type="protein sequence ID" value="TSC92381.1"/>
    <property type="molecule type" value="Genomic_DNA"/>
</dbReference>
<gene>
    <name evidence="1" type="ORF">CEN89_732</name>
</gene>
<evidence type="ECO:0000313" key="1">
    <source>
        <dbReference type="EMBL" id="TSC92381.1"/>
    </source>
</evidence>
<accession>A0A554LHN9</accession>
<proteinExistence type="predicted"/>
<evidence type="ECO:0008006" key="3">
    <source>
        <dbReference type="Google" id="ProtNLM"/>
    </source>
</evidence>
<protein>
    <recommendedName>
        <fullName evidence="3">HicB-like antitoxin of toxin-antitoxin system domain-containing protein</fullName>
    </recommendedName>
</protein>
<comment type="caution">
    <text evidence="1">The sequence shown here is derived from an EMBL/GenBank/DDBJ whole genome shotgun (WGS) entry which is preliminary data.</text>
</comment>
<reference evidence="1 2" key="1">
    <citation type="submission" date="2017-07" db="EMBL/GenBank/DDBJ databases">
        <title>Mechanisms for carbon and nitrogen cycling indicate functional differentiation within the Candidate Phyla Radiation.</title>
        <authorList>
            <person name="Danczak R.E."/>
            <person name="Johnston M.D."/>
            <person name="Kenah C."/>
            <person name="Slattery M."/>
            <person name="Wrighton K.C."/>
            <person name="Wilkins M.J."/>
        </authorList>
    </citation>
    <scope>NUCLEOTIDE SEQUENCE [LARGE SCALE GENOMIC DNA]</scope>
    <source>
        <strain evidence="1">Licking1014_7</strain>
    </source>
</reference>
<dbReference type="Proteomes" id="UP000315689">
    <property type="component" value="Unassembled WGS sequence"/>
</dbReference>
<sequence length="94" mass="10760">MKNIYFSIPVSIFKEDKDFVAYSAMLDLSTCADSLEGAQKMFEEATKIFFEELDRKGTINEVLLSLGWKKTNSNWFPPTEISHQTKKFSLALKA</sequence>